<comment type="caution">
    <text evidence="1">The sequence shown here is derived from an EMBL/GenBank/DDBJ whole genome shotgun (WGS) entry which is preliminary data.</text>
</comment>
<sequence>MILYQREKNKYNLFKLNLKNTWQISIPSDDIDNVWILLDDIDFENIDIQLSRWLQINFVPVINLHVNLTNGLDLVQNCQVKPEIRTYKSVNEIGGGQTVQVTLFVVTLSFSHPDLGPATSLSRSFFFQNKYLINFFSCVYLSSHTVCRYPLIFSSGLGTGNGMIAKKIGNIRIKNK</sequence>
<dbReference type="AlphaFoldDB" id="A0A3M7PEI3"/>
<protein>
    <submittedName>
        <fullName evidence="1">Uncharacterized protein</fullName>
    </submittedName>
</protein>
<organism evidence="1 2">
    <name type="scientific">Brachionus plicatilis</name>
    <name type="common">Marine rotifer</name>
    <name type="synonym">Brachionus muelleri</name>
    <dbReference type="NCBI Taxonomy" id="10195"/>
    <lineage>
        <taxon>Eukaryota</taxon>
        <taxon>Metazoa</taxon>
        <taxon>Spiralia</taxon>
        <taxon>Gnathifera</taxon>
        <taxon>Rotifera</taxon>
        <taxon>Eurotatoria</taxon>
        <taxon>Monogononta</taxon>
        <taxon>Pseudotrocha</taxon>
        <taxon>Ploima</taxon>
        <taxon>Brachionidae</taxon>
        <taxon>Brachionus</taxon>
    </lineage>
</organism>
<dbReference type="Proteomes" id="UP000276133">
    <property type="component" value="Unassembled WGS sequence"/>
</dbReference>
<gene>
    <name evidence="1" type="ORF">BpHYR1_025502</name>
</gene>
<reference evidence="1 2" key="1">
    <citation type="journal article" date="2018" name="Sci. Rep.">
        <title>Genomic signatures of local adaptation to the degree of environmental predictability in rotifers.</title>
        <authorList>
            <person name="Franch-Gras L."/>
            <person name="Hahn C."/>
            <person name="Garcia-Roger E.M."/>
            <person name="Carmona M.J."/>
            <person name="Serra M."/>
            <person name="Gomez A."/>
        </authorList>
    </citation>
    <scope>NUCLEOTIDE SEQUENCE [LARGE SCALE GENOMIC DNA]</scope>
    <source>
        <strain evidence="1">HYR1</strain>
    </source>
</reference>
<keyword evidence="2" id="KW-1185">Reference proteome</keyword>
<name>A0A3M7PEI3_BRAPC</name>
<evidence type="ECO:0000313" key="2">
    <source>
        <dbReference type="Proteomes" id="UP000276133"/>
    </source>
</evidence>
<dbReference type="EMBL" id="REGN01011650">
    <property type="protein sequence ID" value="RMZ97097.1"/>
    <property type="molecule type" value="Genomic_DNA"/>
</dbReference>
<proteinExistence type="predicted"/>
<accession>A0A3M7PEI3</accession>
<evidence type="ECO:0000313" key="1">
    <source>
        <dbReference type="EMBL" id="RMZ97097.1"/>
    </source>
</evidence>